<dbReference type="EMBL" id="FWXY01000001">
    <property type="protein sequence ID" value="SMC37368.1"/>
    <property type="molecule type" value="Genomic_DNA"/>
</dbReference>
<dbReference type="AlphaFoldDB" id="A0A1W1YNR5"/>
<dbReference type="OrthoDB" id="5421527at2"/>
<dbReference type="STRING" id="1121400.SAMN02746065_101193"/>
<dbReference type="RefSeq" id="WP_084066510.1">
    <property type="nucleotide sequence ID" value="NZ_FWXY01000001.1"/>
</dbReference>
<name>A0A1W1YNR5_9BACT</name>
<evidence type="ECO:0000313" key="2">
    <source>
        <dbReference type="Proteomes" id="UP000192418"/>
    </source>
</evidence>
<gene>
    <name evidence="1" type="ORF">SAMN02746065_101193</name>
</gene>
<organism evidence="1 2">
    <name type="scientific">Desulfocicer vacuolatum DSM 3385</name>
    <dbReference type="NCBI Taxonomy" id="1121400"/>
    <lineage>
        <taxon>Bacteria</taxon>
        <taxon>Pseudomonadati</taxon>
        <taxon>Thermodesulfobacteriota</taxon>
        <taxon>Desulfobacteria</taxon>
        <taxon>Desulfobacterales</taxon>
        <taxon>Desulfobacteraceae</taxon>
        <taxon>Desulfocicer</taxon>
    </lineage>
</organism>
<protein>
    <submittedName>
        <fullName evidence="1">Uncharacterized protein</fullName>
    </submittedName>
</protein>
<reference evidence="1 2" key="1">
    <citation type="submission" date="2017-04" db="EMBL/GenBank/DDBJ databases">
        <authorList>
            <person name="Afonso C.L."/>
            <person name="Miller P.J."/>
            <person name="Scott M.A."/>
            <person name="Spackman E."/>
            <person name="Goraichik I."/>
            <person name="Dimitrov K.M."/>
            <person name="Suarez D.L."/>
            <person name="Swayne D.E."/>
        </authorList>
    </citation>
    <scope>NUCLEOTIDE SEQUENCE [LARGE SCALE GENOMIC DNA]</scope>
    <source>
        <strain evidence="1 2">DSM 3385</strain>
    </source>
</reference>
<sequence length="72" mass="8210">MQFRRGQKIEVYQTSKDEAWESYMDDFIGCHGIITDPDTAINDPDALIEVSLQGMGTHRLPQDCLRALETHT</sequence>
<accession>A0A1W1YNR5</accession>
<keyword evidence="2" id="KW-1185">Reference proteome</keyword>
<evidence type="ECO:0000313" key="1">
    <source>
        <dbReference type="EMBL" id="SMC37368.1"/>
    </source>
</evidence>
<dbReference type="Proteomes" id="UP000192418">
    <property type="component" value="Unassembled WGS sequence"/>
</dbReference>
<proteinExistence type="predicted"/>